<reference evidence="2" key="1">
    <citation type="journal article" date="2023" name="G3 (Bethesda)">
        <title>A reference genome for the long-term kleptoplast-retaining sea slug Elysia crispata morphotype clarki.</title>
        <authorList>
            <person name="Eastman K.E."/>
            <person name="Pendleton A.L."/>
            <person name="Shaikh M.A."/>
            <person name="Suttiyut T."/>
            <person name="Ogas R."/>
            <person name="Tomko P."/>
            <person name="Gavelis G."/>
            <person name="Widhalm J.R."/>
            <person name="Wisecaver J.H."/>
        </authorList>
    </citation>
    <scope>NUCLEOTIDE SEQUENCE</scope>
    <source>
        <strain evidence="2">ECLA1</strain>
    </source>
</reference>
<evidence type="ECO:0000313" key="3">
    <source>
        <dbReference type="Proteomes" id="UP001283361"/>
    </source>
</evidence>
<evidence type="ECO:0000313" key="2">
    <source>
        <dbReference type="EMBL" id="KAK3714594.1"/>
    </source>
</evidence>
<feature type="compositionally biased region" description="Low complexity" evidence="1">
    <location>
        <begin position="17"/>
        <end position="37"/>
    </location>
</feature>
<evidence type="ECO:0000256" key="1">
    <source>
        <dbReference type="SAM" id="MobiDB-lite"/>
    </source>
</evidence>
<dbReference type="EMBL" id="JAWDGP010007534">
    <property type="protein sequence ID" value="KAK3714594.1"/>
    <property type="molecule type" value="Genomic_DNA"/>
</dbReference>
<sequence>MINNKRKEHNKPIKLRSLPSHNSSHSPPFPPVFRRSTSPPLPLLTTALLTPLPVQAHTSRAIMRGTTTMLTQEFTTHLPARERNEHRCCIVIRERLTSLASRAWGEGGGKR</sequence>
<organism evidence="2 3">
    <name type="scientific">Elysia crispata</name>
    <name type="common">lettuce slug</name>
    <dbReference type="NCBI Taxonomy" id="231223"/>
    <lineage>
        <taxon>Eukaryota</taxon>
        <taxon>Metazoa</taxon>
        <taxon>Spiralia</taxon>
        <taxon>Lophotrochozoa</taxon>
        <taxon>Mollusca</taxon>
        <taxon>Gastropoda</taxon>
        <taxon>Heterobranchia</taxon>
        <taxon>Euthyneura</taxon>
        <taxon>Panpulmonata</taxon>
        <taxon>Sacoglossa</taxon>
        <taxon>Placobranchoidea</taxon>
        <taxon>Plakobranchidae</taxon>
        <taxon>Elysia</taxon>
    </lineage>
</organism>
<accession>A0AAE1CMH7</accession>
<protein>
    <submittedName>
        <fullName evidence="2">Uncharacterized protein</fullName>
    </submittedName>
</protein>
<gene>
    <name evidence="2" type="ORF">RRG08_020850</name>
</gene>
<dbReference type="AlphaFoldDB" id="A0AAE1CMH7"/>
<dbReference type="Proteomes" id="UP001283361">
    <property type="component" value="Unassembled WGS sequence"/>
</dbReference>
<name>A0AAE1CMH7_9GAST</name>
<comment type="caution">
    <text evidence="2">The sequence shown here is derived from an EMBL/GenBank/DDBJ whole genome shotgun (WGS) entry which is preliminary data.</text>
</comment>
<feature type="compositionally biased region" description="Basic residues" evidence="1">
    <location>
        <begin position="1"/>
        <end position="14"/>
    </location>
</feature>
<keyword evidence="3" id="KW-1185">Reference proteome</keyword>
<proteinExistence type="predicted"/>
<feature type="region of interest" description="Disordered" evidence="1">
    <location>
        <begin position="1"/>
        <end position="37"/>
    </location>
</feature>